<dbReference type="CDD" id="cd05387">
    <property type="entry name" value="BY-kinase"/>
    <property type="match status" value="1"/>
</dbReference>
<sequence length="788" mass="89632">MEVTKREEEINLREIIKPYTKKWYWFFISVIITTILAISYIKLTVPVYKIQSSVLIKDAKKMSSASGDFGVLAGLGGFAGMGTNSIENELEIFKSKKIIEDVCKDLKLQVSIYSKEKFHDVELYKDTNPFIVHVVNEKPYEELPKKPLSVRINGEKITISSEEFKKDIITSFNKIISLPYANFIIQRNPKFIAKKVKNLELKDFYFTYSEFSKVVDDNQESIQVDLTDKDATVISLSMNHPNKDKAKDMLNFLVDKYNGYAINDKNAESKKTKDFIDERILLISRELGEVESDKERFKVDNDIVDIGTEARINLQLANETRRKSIELETQIEISKMLLGYIDNQTNNYQVLPTNIGLDNPSATSNITAYNKLVMDRNRLLENATSENPLVKEVTKDLAGLKSAMRESIQRYIINLNASKNQVDTENRYSDVEIQKVPRQEKLFRNIERQQQIKENLYLLLLQKREEAAISMAITDNKARVVDSAYVLKKQVAPKKMISILGAWIIGFLIPFGVIYSRGLLNNKLISKHDLEKLTSTAILSEIPRLYKKDGELIINNDVSPLAESFRILVTNLNFMLPKTDEAKVIFVTSTIKGEGKTFVSVNTALALATPIKKILVIGSDIRNPQLQRYNPVMKNAKGLSEYLYGEIVDSGEIIHPSGFHPNCDFIYSGVIPPNPTDLLQNGQYSKLIESVKDMYDYIILDTAPLMLVTDSFLISEFADATLYVTRSEMTEKDFIDFANKNISSNKIKNVGFVLNDVHRTNFGYGNKYGYGYAGTSNTSFLKKLFGKN</sequence>
<dbReference type="InterPro" id="IPR005702">
    <property type="entry name" value="Wzc-like_C"/>
</dbReference>
<evidence type="ECO:0000256" key="8">
    <source>
        <dbReference type="ARBA" id="ARBA00022692"/>
    </source>
</evidence>
<evidence type="ECO:0000313" key="21">
    <source>
        <dbReference type="Proteomes" id="UP001204439"/>
    </source>
</evidence>
<dbReference type="GO" id="GO:0004715">
    <property type="term" value="F:non-membrane spanning protein tyrosine kinase activity"/>
    <property type="evidence" value="ECO:0007669"/>
    <property type="project" value="UniProtKB-EC"/>
</dbReference>
<accession>A0ABU4JGZ7</accession>
<keyword evidence="6" id="KW-0997">Cell inner membrane</keyword>
<evidence type="ECO:0000256" key="16">
    <source>
        <dbReference type="SAM" id="Phobius"/>
    </source>
</evidence>
<dbReference type="InterPro" id="IPR003856">
    <property type="entry name" value="LPS_length_determ_N"/>
</dbReference>
<dbReference type="Proteomes" id="UP001204439">
    <property type="component" value="Unassembled WGS sequence"/>
</dbReference>
<evidence type="ECO:0000256" key="11">
    <source>
        <dbReference type="ARBA" id="ARBA00022840"/>
    </source>
</evidence>
<evidence type="ECO:0000256" key="14">
    <source>
        <dbReference type="ARBA" id="ARBA00023137"/>
    </source>
</evidence>
<evidence type="ECO:0000259" key="17">
    <source>
        <dbReference type="Pfam" id="PF02706"/>
    </source>
</evidence>
<evidence type="ECO:0000256" key="5">
    <source>
        <dbReference type="ARBA" id="ARBA00022475"/>
    </source>
</evidence>
<dbReference type="Gene3D" id="3.40.50.300">
    <property type="entry name" value="P-loop containing nucleotide triphosphate hydrolases"/>
    <property type="match status" value="1"/>
</dbReference>
<evidence type="ECO:0000259" key="19">
    <source>
        <dbReference type="Pfam" id="PF13807"/>
    </source>
</evidence>
<evidence type="ECO:0000256" key="4">
    <source>
        <dbReference type="ARBA" id="ARBA00011903"/>
    </source>
</evidence>
<keyword evidence="13 16" id="KW-0472">Membrane</keyword>
<keyword evidence="21" id="KW-1185">Reference proteome</keyword>
<keyword evidence="12 16" id="KW-1133">Transmembrane helix</keyword>
<proteinExistence type="inferred from homology"/>
<dbReference type="Pfam" id="PF02706">
    <property type="entry name" value="Wzz"/>
    <property type="match status" value="1"/>
</dbReference>
<comment type="similarity">
    <text evidence="2">Belongs to the CpsD/CapB family.</text>
</comment>
<evidence type="ECO:0000256" key="3">
    <source>
        <dbReference type="ARBA" id="ARBA00008883"/>
    </source>
</evidence>
<evidence type="ECO:0000256" key="7">
    <source>
        <dbReference type="ARBA" id="ARBA00022679"/>
    </source>
</evidence>
<name>A0ABU4JGZ7_9FLAO</name>
<evidence type="ECO:0000256" key="12">
    <source>
        <dbReference type="ARBA" id="ARBA00022989"/>
    </source>
</evidence>
<comment type="catalytic activity">
    <reaction evidence="15">
        <text>L-tyrosyl-[protein] + ATP = O-phospho-L-tyrosyl-[protein] + ADP + H(+)</text>
        <dbReference type="Rhea" id="RHEA:10596"/>
        <dbReference type="Rhea" id="RHEA-COMP:10136"/>
        <dbReference type="Rhea" id="RHEA-COMP:20101"/>
        <dbReference type="ChEBI" id="CHEBI:15378"/>
        <dbReference type="ChEBI" id="CHEBI:30616"/>
        <dbReference type="ChEBI" id="CHEBI:46858"/>
        <dbReference type="ChEBI" id="CHEBI:61978"/>
        <dbReference type="ChEBI" id="CHEBI:456216"/>
        <dbReference type="EC" id="2.7.10.2"/>
    </reaction>
</comment>
<feature type="transmembrane region" description="Helical" evidence="16">
    <location>
        <begin position="496"/>
        <end position="515"/>
    </location>
</feature>
<keyword evidence="14" id="KW-0829">Tyrosine-protein kinase</keyword>
<dbReference type="InterPro" id="IPR050445">
    <property type="entry name" value="Bact_polysacc_biosynth/exp"/>
</dbReference>
<evidence type="ECO:0000256" key="2">
    <source>
        <dbReference type="ARBA" id="ARBA00007316"/>
    </source>
</evidence>
<dbReference type="EC" id="2.7.10.2" evidence="4"/>
<comment type="caution">
    <text evidence="20">The sequence shown here is derived from an EMBL/GenBank/DDBJ whole genome shotgun (WGS) entry which is preliminary data.</text>
</comment>
<dbReference type="EMBL" id="JAMXLT020000011">
    <property type="protein sequence ID" value="MDW8548791.1"/>
    <property type="molecule type" value="Genomic_DNA"/>
</dbReference>
<dbReference type="PANTHER" id="PTHR32309">
    <property type="entry name" value="TYROSINE-PROTEIN KINASE"/>
    <property type="match status" value="1"/>
</dbReference>
<dbReference type="InterPro" id="IPR032807">
    <property type="entry name" value="GNVR"/>
</dbReference>
<evidence type="ECO:0000256" key="1">
    <source>
        <dbReference type="ARBA" id="ARBA00004429"/>
    </source>
</evidence>
<dbReference type="NCBIfam" id="TIGR01007">
    <property type="entry name" value="eps_fam"/>
    <property type="match status" value="1"/>
</dbReference>
<keyword evidence="5" id="KW-1003">Cell membrane</keyword>
<dbReference type="PANTHER" id="PTHR32309:SF13">
    <property type="entry name" value="FERRIC ENTEROBACTIN TRANSPORT PROTEIN FEPE"/>
    <property type="match status" value="1"/>
</dbReference>
<keyword evidence="9" id="KW-0547">Nucleotide-binding</keyword>
<keyword evidence="7 20" id="KW-0808">Transferase</keyword>
<reference evidence="20 21" key="1">
    <citation type="submission" date="2023-11" db="EMBL/GenBank/DDBJ databases">
        <title>First isolation, identification, and characterization of non-pathogenic Epilithonimonas ginsengisoli isolated from diseased farmed rainbow trout (Oncorhynchus mykiss) in Chile.</title>
        <authorList>
            <person name="Miranda C.D."/>
            <person name="Irgang R."/>
            <person name="Concha C."/>
            <person name="Rojas R."/>
            <person name="Avendano R."/>
        </authorList>
    </citation>
    <scope>NUCLEOTIDE SEQUENCE [LARGE SCALE GENOMIC DNA]</scope>
    <source>
        <strain evidence="20 21">FP99</strain>
    </source>
</reference>
<feature type="domain" description="Tyrosine-protein kinase G-rich" evidence="19">
    <location>
        <begin position="440"/>
        <end position="517"/>
    </location>
</feature>
<keyword evidence="11" id="KW-0067">ATP-binding</keyword>
<gene>
    <name evidence="20" type="ORF">NG800_007700</name>
</gene>
<dbReference type="SUPFAM" id="SSF52540">
    <property type="entry name" value="P-loop containing nucleoside triphosphate hydrolases"/>
    <property type="match status" value="1"/>
</dbReference>
<feature type="domain" description="Polysaccharide chain length determinant N-terminal" evidence="17">
    <location>
        <begin position="8"/>
        <end position="106"/>
    </location>
</feature>
<keyword evidence="10" id="KW-0418">Kinase</keyword>
<evidence type="ECO:0000259" key="18">
    <source>
        <dbReference type="Pfam" id="PF13614"/>
    </source>
</evidence>
<comment type="similarity">
    <text evidence="3">Belongs to the etk/wzc family.</text>
</comment>
<feature type="domain" description="AAA" evidence="18">
    <location>
        <begin position="583"/>
        <end position="713"/>
    </location>
</feature>
<evidence type="ECO:0000256" key="6">
    <source>
        <dbReference type="ARBA" id="ARBA00022519"/>
    </source>
</evidence>
<protein>
    <recommendedName>
        <fullName evidence="4">non-specific protein-tyrosine kinase</fullName>
        <ecNumber evidence="4">2.7.10.2</ecNumber>
    </recommendedName>
</protein>
<dbReference type="InterPro" id="IPR025669">
    <property type="entry name" value="AAA_dom"/>
</dbReference>
<dbReference type="RefSeq" id="WP_063968352.1">
    <property type="nucleotide sequence ID" value="NZ_JAMXLT020000011.1"/>
</dbReference>
<evidence type="ECO:0000256" key="10">
    <source>
        <dbReference type="ARBA" id="ARBA00022777"/>
    </source>
</evidence>
<comment type="subcellular location">
    <subcellularLocation>
        <location evidence="1">Cell inner membrane</location>
        <topology evidence="1">Multi-pass membrane protein</topology>
    </subcellularLocation>
</comment>
<dbReference type="Pfam" id="PF13614">
    <property type="entry name" value="AAA_31"/>
    <property type="match status" value="1"/>
</dbReference>
<feature type="transmembrane region" description="Helical" evidence="16">
    <location>
        <begin position="23"/>
        <end position="41"/>
    </location>
</feature>
<evidence type="ECO:0000256" key="13">
    <source>
        <dbReference type="ARBA" id="ARBA00023136"/>
    </source>
</evidence>
<evidence type="ECO:0000256" key="15">
    <source>
        <dbReference type="ARBA" id="ARBA00051245"/>
    </source>
</evidence>
<evidence type="ECO:0000256" key="9">
    <source>
        <dbReference type="ARBA" id="ARBA00022741"/>
    </source>
</evidence>
<dbReference type="Pfam" id="PF13807">
    <property type="entry name" value="GNVR"/>
    <property type="match status" value="1"/>
</dbReference>
<organism evidence="20 21">
    <name type="scientific">Epilithonimonas ginsengisoli</name>
    <dbReference type="NCBI Taxonomy" id="1245592"/>
    <lineage>
        <taxon>Bacteria</taxon>
        <taxon>Pseudomonadati</taxon>
        <taxon>Bacteroidota</taxon>
        <taxon>Flavobacteriia</taxon>
        <taxon>Flavobacteriales</taxon>
        <taxon>Weeksellaceae</taxon>
        <taxon>Chryseobacterium group</taxon>
        <taxon>Epilithonimonas</taxon>
    </lineage>
</organism>
<keyword evidence="8 16" id="KW-0812">Transmembrane</keyword>
<dbReference type="InterPro" id="IPR027417">
    <property type="entry name" value="P-loop_NTPase"/>
</dbReference>
<evidence type="ECO:0000313" key="20">
    <source>
        <dbReference type="EMBL" id="MDW8548791.1"/>
    </source>
</evidence>